<dbReference type="GO" id="GO:0030686">
    <property type="term" value="C:90S preribosome"/>
    <property type="evidence" value="ECO:0007669"/>
    <property type="project" value="TreeGrafter"/>
</dbReference>
<dbReference type="InterPro" id="IPR018034">
    <property type="entry name" value="Kri1"/>
</dbReference>
<sequence>MSLMMLISGFTGAHDVCTLLYASHAECVPYKSSQSDYSSGEELAALKYHFDESRKKAAKKVASDDEESDGEDLFSSRKLETDEAKESIDVLKTKFEREETREPKSYPRNGVPDSLRQDSKTATKAQKRQEKKERQAKKEKEYKENMARMKHIKEEELMAKMEELKSALGVADIDIDPSLLKGDFDPEKHEELVEKLAANLGEDELDENGEMIKQELTLFQFREVEREDYGLTADELLNATDAELNQWVGLKRVTQWKDDGFTDNKFWTNPKKIEAKKKQIFKSIYGDEYEVEKAQEPKKNKKINSKRRRKLKERQLLEEGENEKEEAEEPAVEKTEKKKKKRKHKGQLDNITDDRFSSYGLTKDEIKKIKYDPENALKYKT</sequence>
<organism evidence="5">
    <name type="scientific">Oikopleura dioica</name>
    <name type="common">Tunicate</name>
    <dbReference type="NCBI Taxonomy" id="34765"/>
    <lineage>
        <taxon>Eukaryota</taxon>
        <taxon>Metazoa</taxon>
        <taxon>Chordata</taxon>
        <taxon>Tunicata</taxon>
        <taxon>Appendicularia</taxon>
        <taxon>Copelata</taxon>
        <taxon>Oikopleuridae</taxon>
        <taxon>Oikopleura</taxon>
    </lineage>
</organism>
<dbReference type="Proteomes" id="UP000011014">
    <property type="component" value="Unassembled WGS sequence"/>
</dbReference>
<dbReference type="PANTHER" id="PTHR14490:SF5">
    <property type="entry name" value="PROTEIN KRI1 HOMOLOG"/>
    <property type="match status" value="1"/>
</dbReference>
<dbReference type="Pfam" id="PF12936">
    <property type="entry name" value="Kri1_C"/>
    <property type="match status" value="1"/>
</dbReference>
<feature type="region of interest" description="Disordered" evidence="3">
    <location>
        <begin position="293"/>
        <end position="355"/>
    </location>
</feature>
<feature type="compositionally biased region" description="Acidic residues" evidence="3">
    <location>
        <begin position="318"/>
        <end position="330"/>
    </location>
</feature>
<evidence type="ECO:0000256" key="3">
    <source>
        <dbReference type="SAM" id="MobiDB-lite"/>
    </source>
</evidence>
<protein>
    <recommendedName>
        <fullName evidence="2">Protein KRI1 homolog</fullName>
    </recommendedName>
</protein>
<name>E4YDL0_OIKDI</name>
<evidence type="ECO:0000259" key="4">
    <source>
        <dbReference type="Pfam" id="PF12936"/>
    </source>
</evidence>
<dbReference type="PANTHER" id="PTHR14490">
    <property type="entry name" value="ZINC FINGER, ZZ TYPE"/>
    <property type="match status" value="1"/>
</dbReference>
<feature type="compositionally biased region" description="Basic and acidic residues" evidence="3">
    <location>
        <begin position="74"/>
        <end position="105"/>
    </location>
</feature>
<feature type="compositionally biased region" description="Basic and acidic residues" evidence="3">
    <location>
        <begin position="115"/>
        <end position="147"/>
    </location>
</feature>
<dbReference type="AlphaFoldDB" id="E4YDL0"/>
<dbReference type="GO" id="GO:0000447">
    <property type="term" value="P:endonucleolytic cleavage in ITS1 to separate SSU-rRNA from 5.8S rRNA and LSU-rRNA from tricistronic rRNA transcript (SSU-rRNA, 5.8S rRNA, LSU-rRNA)"/>
    <property type="evidence" value="ECO:0007669"/>
    <property type="project" value="TreeGrafter"/>
</dbReference>
<feature type="compositionally biased region" description="Basic residues" evidence="3">
    <location>
        <begin position="299"/>
        <end position="312"/>
    </location>
</feature>
<feature type="region of interest" description="Disordered" evidence="3">
    <location>
        <begin position="58"/>
        <end position="147"/>
    </location>
</feature>
<dbReference type="InterPro" id="IPR024626">
    <property type="entry name" value="Kri1-like_C"/>
</dbReference>
<evidence type="ECO:0000256" key="2">
    <source>
        <dbReference type="ARBA" id="ARBA00017294"/>
    </source>
</evidence>
<accession>E4YDL0</accession>
<evidence type="ECO:0000313" key="5">
    <source>
        <dbReference type="EMBL" id="CBY33621.1"/>
    </source>
</evidence>
<dbReference type="GO" id="GO:0005730">
    <property type="term" value="C:nucleolus"/>
    <property type="evidence" value="ECO:0007669"/>
    <property type="project" value="TreeGrafter"/>
</dbReference>
<proteinExistence type="inferred from homology"/>
<reference evidence="5" key="1">
    <citation type="journal article" date="2010" name="Science">
        <title>Plasticity of animal genome architecture unmasked by rapid evolution of a pelagic tunicate.</title>
        <authorList>
            <person name="Denoeud F."/>
            <person name="Henriet S."/>
            <person name="Mungpakdee S."/>
            <person name="Aury J.M."/>
            <person name="Da Silva C."/>
            <person name="Brinkmann H."/>
            <person name="Mikhaleva J."/>
            <person name="Olsen L.C."/>
            <person name="Jubin C."/>
            <person name="Canestro C."/>
            <person name="Bouquet J.M."/>
            <person name="Danks G."/>
            <person name="Poulain J."/>
            <person name="Campsteijn C."/>
            <person name="Adamski M."/>
            <person name="Cross I."/>
            <person name="Yadetie F."/>
            <person name="Muffato M."/>
            <person name="Louis A."/>
            <person name="Butcher S."/>
            <person name="Tsagkogeorga G."/>
            <person name="Konrad A."/>
            <person name="Singh S."/>
            <person name="Jensen M.F."/>
            <person name="Cong E.H."/>
            <person name="Eikeseth-Otteraa H."/>
            <person name="Noel B."/>
            <person name="Anthouard V."/>
            <person name="Porcel B.M."/>
            <person name="Kachouri-Lafond R."/>
            <person name="Nishino A."/>
            <person name="Ugolini M."/>
            <person name="Chourrout P."/>
            <person name="Nishida H."/>
            <person name="Aasland R."/>
            <person name="Huzurbazar S."/>
            <person name="Westhof E."/>
            <person name="Delsuc F."/>
            <person name="Lehrach H."/>
            <person name="Reinhardt R."/>
            <person name="Weissenbach J."/>
            <person name="Roy S.W."/>
            <person name="Artiguenave F."/>
            <person name="Postlethwait J.H."/>
            <person name="Manak J.R."/>
            <person name="Thompson E.M."/>
            <person name="Jaillon O."/>
            <person name="Du Pasquier L."/>
            <person name="Boudinot P."/>
            <person name="Liberles D.A."/>
            <person name="Volff J.N."/>
            <person name="Philippe H."/>
            <person name="Lenhard B."/>
            <person name="Roest Crollius H."/>
            <person name="Wincker P."/>
            <person name="Chourrout D."/>
        </authorList>
    </citation>
    <scope>NUCLEOTIDE SEQUENCE [LARGE SCALE GENOMIC DNA]</scope>
</reference>
<comment type="similarity">
    <text evidence="1">Belongs to the KRI1 family.</text>
</comment>
<gene>
    <name evidence="5" type="ORF">GSOID_T00021545001</name>
</gene>
<dbReference type="EMBL" id="FN654431">
    <property type="protein sequence ID" value="CBY33621.1"/>
    <property type="molecule type" value="Genomic_DNA"/>
</dbReference>
<evidence type="ECO:0000256" key="1">
    <source>
        <dbReference type="ARBA" id="ARBA00007473"/>
    </source>
</evidence>
<feature type="domain" description="Kri1-like C-terminal" evidence="4">
    <location>
        <begin position="202"/>
        <end position="279"/>
    </location>
</feature>